<comment type="caution">
    <text evidence="3">The sequence shown here is derived from an EMBL/GenBank/DDBJ whole genome shotgun (WGS) entry which is preliminary data.</text>
</comment>
<evidence type="ECO:0000256" key="2">
    <source>
        <dbReference type="SAM" id="Phobius"/>
    </source>
</evidence>
<keyword evidence="2" id="KW-0472">Membrane</keyword>
<protein>
    <submittedName>
        <fullName evidence="3">Uncharacterized protein</fullName>
    </submittedName>
</protein>
<keyword evidence="2" id="KW-0812">Transmembrane</keyword>
<keyword evidence="2" id="KW-1133">Transmembrane helix</keyword>
<keyword evidence="4" id="KW-1185">Reference proteome</keyword>
<feature type="transmembrane region" description="Helical" evidence="2">
    <location>
        <begin position="119"/>
        <end position="137"/>
    </location>
</feature>
<evidence type="ECO:0000256" key="1">
    <source>
        <dbReference type="SAM" id="MobiDB-lite"/>
    </source>
</evidence>
<gene>
    <name evidence="3" type="ORF">EDB81DRAFT_947197</name>
</gene>
<accession>A0A9P9J6A3</accession>
<evidence type="ECO:0000313" key="4">
    <source>
        <dbReference type="Proteomes" id="UP000738349"/>
    </source>
</evidence>
<name>A0A9P9J6A3_9HYPO</name>
<feature type="region of interest" description="Disordered" evidence="1">
    <location>
        <begin position="87"/>
        <end position="112"/>
    </location>
</feature>
<proteinExistence type="predicted"/>
<reference evidence="3" key="1">
    <citation type="journal article" date="2021" name="Nat. Commun.">
        <title>Genetic determinants of endophytism in the Arabidopsis root mycobiome.</title>
        <authorList>
            <person name="Mesny F."/>
            <person name="Miyauchi S."/>
            <person name="Thiergart T."/>
            <person name="Pickel B."/>
            <person name="Atanasova L."/>
            <person name="Karlsson M."/>
            <person name="Huettel B."/>
            <person name="Barry K.W."/>
            <person name="Haridas S."/>
            <person name="Chen C."/>
            <person name="Bauer D."/>
            <person name="Andreopoulos W."/>
            <person name="Pangilinan J."/>
            <person name="LaButti K."/>
            <person name="Riley R."/>
            <person name="Lipzen A."/>
            <person name="Clum A."/>
            <person name="Drula E."/>
            <person name="Henrissat B."/>
            <person name="Kohler A."/>
            <person name="Grigoriev I.V."/>
            <person name="Martin F.M."/>
            <person name="Hacquard S."/>
        </authorList>
    </citation>
    <scope>NUCLEOTIDE SEQUENCE</scope>
    <source>
        <strain evidence="3">MPI-CAGE-AT-0147</strain>
    </source>
</reference>
<dbReference type="Proteomes" id="UP000738349">
    <property type="component" value="Unassembled WGS sequence"/>
</dbReference>
<organism evidence="3 4">
    <name type="scientific">Dactylonectria macrodidyma</name>
    <dbReference type="NCBI Taxonomy" id="307937"/>
    <lineage>
        <taxon>Eukaryota</taxon>
        <taxon>Fungi</taxon>
        <taxon>Dikarya</taxon>
        <taxon>Ascomycota</taxon>
        <taxon>Pezizomycotina</taxon>
        <taxon>Sordariomycetes</taxon>
        <taxon>Hypocreomycetidae</taxon>
        <taxon>Hypocreales</taxon>
        <taxon>Nectriaceae</taxon>
        <taxon>Dactylonectria</taxon>
    </lineage>
</organism>
<dbReference type="EMBL" id="JAGMUV010000008">
    <property type="protein sequence ID" value="KAH7146160.1"/>
    <property type="molecule type" value="Genomic_DNA"/>
</dbReference>
<evidence type="ECO:0000313" key="3">
    <source>
        <dbReference type="EMBL" id="KAH7146160.1"/>
    </source>
</evidence>
<sequence>MSFENVDFSSRQCPESQEMGTHIAANAEDVEHIFRLSEEEIKGIQFIRQPFLYGSSRPIYGSTKVLNAEDTRPIFIVNLDPNFHLNHPQISSRTEDDRNSQVGTTNQRKHRRMRRAGRFMQVLSSLGGLVGGIIALVT</sequence>
<dbReference type="AlphaFoldDB" id="A0A9P9J6A3"/>